<dbReference type="InterPro" id="IPR018168">
    <property type="entry name" value="Ubi_Hdrlase_CS"/>
</dbReference>
<dbReference type="InterPro" id="IPR002938">
    <property type="entry name" value="FAD-bd"/>
</dbReference>
<name>A0ABQ1XC84_9PROT</name>
<dbReference type="EMBL" id="BMFS01000001">
    <property type="protein sequence ID" value="GGG89732.1"/>
    <property type="molecule type" value="Genomic_DNA"/>
</dbReference>
<protein>
    <submittedName>
        <fullName evidence="9">2-octaprenyl-6-methoxyphenyl hydroxylase</fullName>
    </submittedName>
</protein>
<comment type="cofactor">
    <cofactor evidence="1">
        <name>FAD</name>
        <dbReference type="ChEBI" id="CHEBI:57692"/>
    </cofactor>
</comment>
<keyword evidence="4" id="KW-0285">Flavoprotein</keyword>
<dbReference type="InterPro" id="IPR051205">
    <property type="entry name" value="UbiH/COQ6_monooxygenase"/>
</dbReference>
<dbReference type="Gene3D" id="3.50.50.60">
    <property type="entry name" value="FAD/NAD(P)-binding domain"/>
    <property type="match status" value="2"/>
</dbReference>
<evidence type="ECO:0000256" key="5">
    <source>
        <dbReference type="ARBA" id="ARBA00022827"/>
    </source>
</evidence>
<evidence type="ECO:0000256" key="1">
    <source>
        <dbReference type="ARBA" id="ARBA00001974"/>
    </source>
</evidence>
<keyword evidence="10" id="KW-1185">Reference proteome</keyword>
<gene>
    <name evidence="9" type="ORF">GCM10007420_00970</name>
</gene>
<keyword evidence="6" id="KW-0560">Oxidoreductase</keyword>
<dbReference type="PROSITE" id="PS01304">
    <property type="entry name" value="UBIH"/>
    <property type="match status" value="1"/>
</dbReference>
<dbReference type="PRINTS" id="PR00420">
    <property type="entry name" value="RNGMNOXGNASE"/>
</dbReference>
<dbReference type="InterPro" id="IPR036188">
    <property type="entry name" value="FAD/NAD-bd_sf"/>
</dbReference>
<dbReference type="Pfam" id="PF01494">
    <property type="entry name" value="FAD_binding_3"/>
    <property type="match status" value="1"/>
</dbReference>
<evidence type="ECO:0000256" key="4">
    <source>
        <dbReference type="ARBA" id="ARBA00022630"/>
    </source>
</evidence>
<feature type="domain" description="FAD-binding" evidence="8">
    <location>
        <begin position="10"/>
        <end position="356"/>
    </location>
</feature>
<comment type="caution">
    <text evidence="9">The sequence shown here is derived from an EMBL/GenBank/DDBJ whole genome shotgun (WGS) entry which is preliminary data.</text>
</comment>
<keyword evidence="5" id="KW-0274">FAD</keyword>
<organism evidence="9 10">
    <name type="scientific">Glycocaulis albus</name>
    <dbReference type="NCBI Taxonomy" id="1382801"/>
    <lineage>
        <taxon>Bacteria</taxon>
        <taxon>Pseudomonadati</taxon>
        <taxon>Pseudomonadota</taxon>
        <taxon>Alphaproteobacteria</taxon>
        <taxon>Maricaulales</taxon>
        <taxon>Maricaulaceae</taxon>
        <taxon>Glycocaulis</taxon>
    </lineage>
</organism>
<dbReference type="RefSeq" id="WP_188450592.1">
    <property type="nucleotide sequence ID" value="NZ_BMFS01000001.1"/>
</dbReference>
<comment type="pathway">
    <text evidence="2">Cofactor biosynthesis; ubiquinone biosynthesis.</text>
</comment>
<comment type="similarity">
    <text evidence="3">Belongs to the UbiH/COQ6 family.</text>
</comment>
<evidence type="ECO:0000259" key="8">
    <source>
        <dbReference type="Pfam" id="PF01494"/>
    </source>
</evidence>
<evidence type="ECO:0000256" key="2">
    <source>
        <dbReference type="ARBA" id="ARBA00004749"/>
    </source>
</evidence>
<accession>A0ABQ1XC84</accession>
<reference evidence="10" key="1">
    <citation type="journal article" date="2019" name="Int. J. Syst. Evol. Microbiol.">
        <title>The Global Catalogue of Microorganisms (GCM) 10K type strain sequencing project: providing services to taxonomists for standard genome sequencing and annotation.</title>
        <authorList>
            <consortium name="The Broad Institute Genomics Platform"/>
            <consortium name="The Broad Institute Genome Sequencing Center for Infectious Disease"/>
            <person name="Wu L."/>
            <person name="Ma J."/>
        </authorList>
    </citation>
    <scope>NUCLEOTIDE SEQUENCE [LARGE SCALE GENOMIC DNA]</scope>
    <source>
        <strain evidence="10">CGMCC 1.12766</strain>
    </source>
</reference>
<dbReference type="NCBIfam" id="TIGR01988">
    <property type="entry name" value="Ubi-OHases"/>
    <property type="match status" value="1"/>
</dbReference>
<evidence type="ECO:0000313" key="9">
    <source>
        <dbReference type="EMBL" id="GGG89732.1"/>
    </source>
</evidence>
<dbReference type="SUPFAM" id="SSF51905">
    <property type="entry name" value="FAD/NAD(P)-binding domain"/>
    <property type="match status" value="1"/>
</dbReference>
<evidence type="ECO:0000313" key="10">
    <source>
        <dbReference type="Proteomes" id="UP000648722"/>
    </source>
</evidence>
<proteinExistence type="inferred from homology"/>
<evidence type="ECO:0000256" key="7">
    <source>
        <dbReference type="ARBA" id="ARBA00023033"/>
    </source>
</evidence>
<dbReference type="PANTHER" id="PTHR43876">
    <property type="entry name" value="UBIQUINONE BIOSYNTHESIS MONOOXYGENASE COQ6, MITOCHONDRIAL"/>
    <property type="match status" value="1"/>
</dbReference>
<sequence>MTGKTLFDGDVVISGGGLAGLTLALALHRAGVKVAVIDALPLDAHADTAFDGRASALAYTSWRMLQEIGIAKHLKGQSQRIEDILVVDGRPLDGLKPGGPGVDSLHFDRREIHPREEGEPLGYMVENRHTRIAAAKCASEAGLPVFAPRRAHAMQTQAGHGELALEGGDRLKARLIVACDGKMSRLREQAGIRSLGRRYGQSAIVLTVEHELPHEGVAYEYFMPGGPFAILPLTGNRSSLVWTEKDAPARAIAALDPQGFQEALEARFGDFLGRVKPVSPVHIYPLGLMLAERFTAERLALAGDAARTIHPIAGQGFNLGIRDAAALSEVVVDALRAGLDPGSQAVLTRYERWRKTDSAALALGTDMFNLLFSNDNTALRHVRGLGLSLANAVPQARRFFMRTAGGETGDLPRLLKGEALRL</sequence>
<evidence type="ECO:0000256" key="3">
    <source>
        <dbReference type="ARBA" id="ARBA00005349"/>
    </source>
</evidence>
<keyword evidence="7" id="KW-0503">Monooxygenase</keyword>
<dbReference type="PANTHER" id="PTHR43876:SF7">
    <property type="entry name" value="UBIQUINONE BIOSYNTHESIS MONOOXYGENASE COQ6, MITOCHONDRIAL"/>
    <property type="match status" value="1"/>
</dbReference>
<dbReference type="Proteomes" id="UP000648722">
    <property type="component" value="Unassembled WGS sequence"/>
</dbReference>
<dbReference type="InterPro" id="IPR010971">
    <property type="entry name" value="UbiH/COQ6"/>
</dbReference>
<evidence type="ECO:0000256" key="6">
    <source>
        <dbReference type="ARBA" id="ARBA00023002"/>
    </source>
</evidence>